<evidence type="ECO:0000256" key="3">
    <source>
        <dbReference type="SAM" id="SignalP"/>
    </source>
</evidence>
<sequence length="564" mass="57649">MKPALHRSRAALSLGCLSLTLLLGSAGAQNLDAYRSMASALDRAVSDRPADKAASLRDLDAATAAYTTLKPGLSSSLLVGGIDRSLDSARAALSRTPADLEAQVVQVRSLMRKALHDQTLSLIAAAPQSAAVQAGLLATEFGLSGQNRTDFLKVVAQGQTDRVARLLRLAAARKIQASLANAAVPQNTTQRAQTYLALARATGWFTVVQDAPNTGGLTVGQFATALKQLTSTPTDPALSGSLRTLQQDASAFVRASAQLSSSNQTSTQTTGTQTTGTQTTGTQTAGSTTTGSQTTPQTSPPTIPATTPSALAAGSANTPRTGSGASAGSTDALYAALGRALSDAGHADTAAARRELSRASGLLAGSPLSAANGFSTLAADLSVLQERSGLRASDVQAVIAELSGLETPAQASALDATSAGVSRTLGAPVMPLLFLLIGLLAIYPLYLLNLAFGGRNGYWRTIAVALGLLFLPALLEGLSGTLLYLGDVSGVGALRSLGNLSLHQGAWALPLWLILSALSVGLASYGFRGLCRQFGLLGSGSGRSASTRAARDPQQSALDWDEEL</sequence>
<comment type="caution">
    <text evidence="4">The sequence shown here is derived from an EMBL/GenBank/DDBJ whole genome shotgun (WGS) entry which is preliminary data.</text>
</comment>
<feature type="transmembrane region" description="Helical" evidence="2">
    <location>
        <begin position="432"/>
        <end position="452"/>
    </location>
</feature>
<dbReference type="AlphaFoldDB" id="A0A918CGC2"/>
<protein>
    <submittedName>
        <fullName evidence="4">Uncharacterized protein</fullName>
    </submittedName>
</protein>
<feature type="region of interest" description="Disordered" evidence="1">
    <location>
        <begin position="256"/>
        <end position="327"/>
    </location>
</feature>
<evidence type="ECO:0000256" key="1">
    <source>
        <dbReference type="SAM" id="MobiDB-lite"/>
    </source>
</evidence>
<feature type="region of interest" description="Disordered" evidence="1">
    <location>
        <begin position="541"/>
        <end position="564"/>
    </location>
</feature>
<keyword evidence="2" id="KW-0812">Transmembrane</keyword>
<keyword evidence="5" id="KW-1185">Reference proteome</keyword>
<feature type="compositionally biased region" description="Polar residues" evidence="1">
    <location>
        <begin position="315"/>
        <end position="327"/>
    </location>
</feature>
<organism evidence="4 5">
    <name type="scientific">Deinococcus ruber</name>
    <dbReference type="NCBI Taxonomy" id="1848197"/>
    <lineage>
        <taxon>Bacteria</taxon>
        <taxon>Thermotogati</taxon>
        <taxon>Deinococcota</taxon>
        <taxon>Deinococci</taxon>
        <taxon>Deinococcales</taxon>
        <taxon>Deinococcaceae</taxon>
        <taxon>Deinococcus</taxon>
    </lineage>
</organism>
<feature type="compositionally biased region" description="Low complexity" evidence="1">
    <location>
        <begin position="256"/>
        <end position="297"/>
    </location>
</feature>
<feature type="transmembrane region" description="Helical" evidence="2">
    <location>
        <begin position="505"/>
        <end position="527"/>
    </location>
</feature>
<evidence type="ECO:0000313" key="5">
    <source>
        <dbReference type="Proteomes" id="UP000603865"/>
    </source>
</evidence>
<proteinExistence type="predicted"/>
<accession>A0A918CGC2</accession>
<feature type="transmembrane region" description="Helical" evidence="2">
    <location>
        <begin position="464"/>
        <end position="485"/>
    </location>
</feature>
<keyword evidence="2" id="KW-1133">Transmembrane helix</keyword>
<dbReference type="EMBL" id="BMQL01000029">
    <property type="protein sequence ID" value="GGR22779.1"/>
    <property type="molecule type" value="Genomic_DNA"/>
</dbReference>
<dbReference type="RefSeq" id="WP_189092130.1">
    <property type="nucleotide sequence ID" value="NZ_BMQL01000029.1"/>
</dbReference>
<dbReference type="Proteomes" id="UP000603865">
    <property type="component" value="Unassembled WGS sequence"/>
</dbReference>
<name>A0A918CGC2_9DEIO</name>
<reference evidence="4" key="2">
    <citation type="submission" date="2020-09" db="EMBL/GenBank/DDBJ databases">
        <authorList>
            <person name="Sun Q."/>
            <person name="Ohkuma M."/>
        </authorList>
    </citation>
    <scope>NUCLEOTIDE SEQUENCE</scope>
    <source>
        <strain evidence="4">JCM 31311</strain>
    </source>
</reference>
<feature type="signal peptide" evidence="3">
    <location>
        <begin position="1"/>
        <end position="28"/>
    </location>
</feature>
<evidence type="ECO:0000313" key="4">
    <source>
        <dbReference type="EMBL" id="GGR22779.1"/>
    </source>
</evidence>
<keyword evidence="3" id="KW-0732">Signal</keyword>
<gene>
    <name evidence="4" type="ORF">GCM10008957_38530</name>
</gene>
<evidence type="ECO:0000256" key="2">
    <source>
        <dbReference type="SAM" id="Phobius"/>
    </source>
</evidence>
<feature type="chain" id="PRO_5036951980" evidence="3">
    <location>
        <begin position="29"/>
        <end position="564"/>
    </location>
</feature>
<keyword evidence="2" id="KW-0472">Membrane</keyword>
<reference evidence="4" key="1">
    <citation type="journal article" date="2014" name="Int. J. Syst. Evol. Microbiol.">
        <title>Complete genome sequence of Corynebacterium casei LMG S-19264T (=DSM 44701T), isolated from a smear-ripened cheese.</title>
        <authorList>
            <consortium name="US DOE Joint Genome Institute (JGI-PGF)"/>
            <person name="Walter F."/>
            <person name="Albersmeier A."/>
            <person name="Kalinowski J."/>
            <person name="Ruckert C."/>
        </authorList>
    </citation>
    <scope>NUCLEOTIDE SEQUENCE</scope>
    <source>
        <strain evidence="4">JCM 31311</strain>
    </source>
</reference>